<evidence type="ECO:0000313" key="3">
    <source>
        <dbReference type="Proteomes" id="UP000279859"/>
    </source>
</evidence>
<keyword evidence="1" id="KW-1133">Transmembrane helix</keyword>
<proteinExistence type="predicted"/>
<comment type="caution">
    <text evidence="2">The sequence shown here is derived from an EMBL/GenBank/DDBJ whole genome shotgun (WGS) entry which is preliminary data.</text>
</comment>
<feature type="transmembrane region" description="Helical" evidence="1">
    <location>
        <begin position="26"/>
        <end position="48"/>
    </location>
</feature>
<evidence type="ECO:0000256" key="1">
    <source>
        <dbReference type="SAM" id="Phobius"/>
    </source>
</evidence>
<keyword evidence="1" id="KW-0812">Transmembrane</keyword>
<keyword evidence="1" id="KW-0472">Membrane</keyword>
<accession>A0A3M8L0Q1</accession>
<organism evidence="2 3">
    <name type="scientific">Cryobacterium tepidiphilum</name>
    <dbReference type="NCBI Taxonomy" id="2486026"/>
    <lineage>
        <taxon>Bacteria</taxon>
        <taxon>Bacillati</taxon>
        <taxon>Actinomycetota</taxon>
        <taxon>Actinomycetes</taxon>
        <taxon>Micrococcales</taxon>
        <taxon>Microbacteriaceae</taxon>
        <taxon>Cryobacterium</taxon>
    </lineage>
</organism>
<sequence>MGAAAAALSAIVAILALIVLDVQIPAYATVLLILIVSAAAGLTAGIAARKNRSSTGVPNRP</sequence>
<gene>
    <name evidence="2" type="ORF">EEJ31_10825</name>
</gene>
<protein>
    <submittedName>
        <fullName evidence="2">Uncharacterized protein</fullName>
    </submittedName>
</protein>
<name>A0A3M8L0Q1_9MICO</name>
<dbReference type="Proteomes" id="UP000279859">
    <property type="component" value="Unassembled WGS sequence"/>
</dbReference>
<dbReference type="AlphaFoldDB" id="A0A3M8L0Q1"/>
<reference evidence="2 3" key="1">
    <citation type="submission" date="2018-11" db="EMBL/GenBank/DDBJ databases">
        <title>Cryobacterium sp. nov., isolated from rhizosphere soil of lettuce.</title>
        <authorList>
            <person name="Wang Y."/>
        </authorList>
    </citation>
    <scope>NUCLEOTIDE SEQUENCE [LARGE SCALE GENOMIC DNA]</scope>
    <source>
        <strain evidence="2 3">NEAU-85</strain>
    </source>
</reference>
<dbReference type="EMBL" id="RDSR01000019">
    <property type="protein sequence ID" value="RNE59117.1"/>
    <property type="molecule type" value="Genomic_DNA"/>
</dbReference>
<evidence type="ECO:0000313" key="2">
    <source>
        <dbReference type="EMBL" id="RNE59117.1"/>
    </source>
</evidence>
<keyword evidence="3" id="KW-1185">Reference proteome</keyword>